<gene>
    <name evidence="8" type="ORF">SK3146_06983</name>
</gene>
<feature type="transmembrane region" description="Helical" evidence="6">
    <location>
        <begin position="267"/>
        <end position="285"/>
    </location>
</feature>
<dbReference type="PANTHER" id="PTHR32322:SF2">
    <property type="entry name" value="EAMA DOMAIN-CONTAINING PROTEIN"/>
    <property type="match status" value="1"/>
</dbReference>
<proteinExistence type="inferred from homology"/>
<accession>A0ABY4RZF4</accession>
<feature type="transmembrane region" description="Helical" evidence="6">
    <location>
        <begin position="21"/>
        <end position="41"/>
    </location>
</feature>
<dbReference type="InterPro" id="IPR050638">
    <property type="entry name" value="AA-Vitamin_Transporters"/>
</dbReference>
<keyword evidence="5 6" id="KW-0472">Membrane</keyword>
<dbReference type="Pfam" id="PF00892">
    <property type="entry name" value="EamA"/>
    <property type="match status" value="2"/>
</dbReference>
<dbReference type="EMBL" id="CP027059">
    <property type="protein sequence ID" value="UQZ87681.1"/>
    <property type="molecule type" value="Genomic_DNA"/>
</dbReference>
<feature type="transmembrane region" description="Helical" evidence="6">
    <location>
        <begin position="110"/>
        <end position="130"/>
    </location>
</feature>
<evidence type="ECO:0000313" key="9">
    <source>
        <dbReference type="Proteomes" id="UP001057134"/>
    </source>
</evidence>
<dbReference type="PANTHER" id="PTHR32322">
    <property type="entry name" value="INNER MEMBRANE TRANSPORTER"/>
    <property type="match status" value="1"/>
</dbReference>
<dbReference type="SUPFAM" id="SSF103481">
    <property type="entry name" value="Multidrug resistance efflux transporter EmrE"/>
    <property type="match status" value="2"/>
</dbReference>
<feature type="transmembrane region" description="Helical" evidence="6">
    <location>
        <begin position="166"/>
        <end position="190"/>
    </location>
</feature>
<comment type="subcellular location">
    <subcellularLocation>
        <location evidence="1">Endomembrane system</location>
        <topology evidence="1">Multi-pass membrane protein</topology>
    </subcellularLocation>
</comment>
<evidence type="ECO:0000256" key="3">
    <source>
        <dbReference type="ARBA" id="ARBA00022692"/>
    </source>
</evidence>
<dbReference type="RefSeq" id="WP_249863120.1">
    <property type="nucleotide sequence ID" value="NZ_CP027059.1"/>
</dbReference>
<reference evidence="8" key="2">
    <citation type="journal article" date="2021" name="J Anim Sci Technol">
        <title>Complete genome sequence of Paenibacillus konkukensis sp. nov. SK3146 as a potential probiotic strain.</title>
        <authorList>
            <person name="Jung H.I."/>
            <person name="Park S."/>
            <person name="Niu K.M."/>
            <person name="Lee S.W."/>
            <person name="Kothari D."/>
            <person name="Yi K.J."/>
            <person name="Kim S.K."/>
        </authorList>
    </citation>
    <scope>NUCLEOTIDE SEQUENCE</scope>
    <source>
        <strain evidence="8">SK3146</strain>
    </source>
</reference>
<keyword evidence="4 6" id="KW-1133">Transmembrane helix</keyword>
<evidence type="ECO:0000259" key="7">
    <source>
        <dbReference type="Pfam" id="PF00892"/>
    </source>
</evidence>
<feature type="transmembrane region" description="Helical" evidence="6">
    <location>
        <begin position="137"/>
        <end position="160"/>
    </location>
</feature>
<name>A0ABY4RZF4_9BACL</name>
<dbReference type="InterPro" id="IPR000620">
    <property type="entry name" value="EamA_dom"/>
</dbReference>
<feature type="transmembrane region" description="Helical" evidence="6">
    <location>
        <begin position="47"/>
        <end position="69"/>
    </location>
</feature>
<comment type="similarity">
    <text evidence="2">Belongs to the EamA transporter family.</text>
</comment>
<sequence length="324" mass="35405">MERTLSSQSSEHAGAGTRSGVWLIALGAALWGVDPLFRILLLKFFTSSQIVLLEHVLLMVYSVPVLWIYRKTLKGLTWKHIAALLFISWGGSAIATIMFTSAFAHGNLNGVLLLQKLQPLFAILMARWILKELLPGRFFIVVIMALAGTYLLTFGASFPFDGASSFGVAGGLLSIGAAALWGGSTVMGRLLLDKMPFETVTALRFLLALPLLLATTWVNGDSWHWPAQTGDWFAVSVNLLLQAFLPGLLSLLLYYRGLSGTKASYATLAELFFPAVGVLVNWVVFHQGITFAQIVGFVLIWFMLFYLSRQQDGKSVASAAVQVN</sequence>
<keyword evidence="9" id="KW-1185">Reference proteome</keyword>
<evidence type="ECO:0000256" key="4">
    <source>
        <dbReference type="ARBA" id="ARBA00022989"/>
    </source>
</evidence>
<organism evidence="8 9">
    <name type="scientific">Paenibacillus konkukensis</name>
    <dbReference type="NCBI Taxonomy" id="2020716"/>
    <lineage>
        <taxon>Bacteria</taxon>
        <taxon>Bacillati</taxon>
        <taxon>Bacillota</taxon>
        <taxon>Bacilli</taxon>
        <taxon>Bacillales</taxon>
        <taxon>Paenibacillaceae</taxon>
        <taxon>Paenibacillus</taxon>
    </lineage>
</organism>
<evidence type="ECO:0000256" key="5">
    <source>
        <dbReference type="ARBA" id="ARBA00023136"/>
    </source>
</evidence>
<protein>
    <submittedName>
        <fullName evidence="8">EamA-like transporter family protein</fullName>
    </submittedName>
</protein>
<dbReference type="InterPro" id="IPR037185">
    <property type="entry name" value="EmrE-like"/>
</dbReference>
<feature type="domain" description="EamA" evidence="7">
    <location>
        <begin position="170"/>
        <end position="305"/>
    </location>
</feature>
<feature type="transmembrane region" description="Helical" evidence="6">
    <location>
        <begin position="81"/>
        <end position="104"/>
    </location>
</feature>
<reference evidence="8" key="1">
    <citation type="submission" date="2018-02" db="EMBL/GenBank/DDBJ databases">
        <authorList>
            <person name="Kim S.-K."/>
            <person name="Jung H.-I."/>
            <person name="Lee S.-W."/>
        </authorList>
    </citation>
    <scope>NUCLEOTIDE SEQUENCE</scope>
    <source>
        <strain evidence="8">SK3146</strain>
    </source>
</reference>
<evidence type="ECO:0000256" key="6">
    <source>
        <dbReference type="SAM" id="Phobius"/>
    </source>
</evidence>
<feature type="transmembrane region" description="Helical" evidence="6">
    <location>
        <begin position="202"/>
        <end position="220"/>
    </location>
</feature>
<keyword evidence="3 6" id="KW-0812">Transmembrane</keyword>
<evidence type="ECO:0000256" key="1">
    <source>
        <dbReference type="ARBA" id="ARBA00004127"/>
    </source>
</evidence>
<evidence type="ECO:0000256" key="2">
    <source>
        <dbReference type="ARBA" id="ARBA00007362"/>
    </source>
</evidence>
<feature type="transmembrane region" description="Helical" evidence="6">
    <location>
        <begin position="232"/>
        <end position="255"/>
    </location>
</feature>
<evidence type="ECO:0000313" key="8">
    <source>
        <dbReference type="EMBL" id="UQZ87681.1"/>
    </source>
</evidence>
<dbReference type="Proteomes" id="UP001057134">
    <property type="component" value="Chromosome"/>
</dbReference>
<feature type="transmembrane region" description="Helical" evidence="6">
    <location>
        <begin position="291"/>
        <end position="308"/>
    </location>
</feature>
<feature type="domain" description="EamA" evidence="7">
    <location>
        <begin position="19"/>
        <end position="153"/>
    </location>
</feature>